<comment type="similarity">
    <text evidence="1">Belongs to the membrane fusion protein (MFP) (TC 8.A.1) family.</text>
</comment>
<dbReference type="Pfam" id="PF25876">
    <property type="entry name" value="HH_MFP_RND"/>
    <property type="match status" value="1"/>
</dbReference>
<evidence type="ECO:0000313" key="7">
    <source>
        <dbReference type="EMBL" id="RXK55825.1"/>
    </source>
</evidence>
<dbReference type="RefSeq" id="WP_129047190.1">
    <property type="nucleotide sequence ID" value="NZ_SDHX01000001.1"/>
</dbReference>
<dbReference type="Pfam" id="PF25917">
    <property type="entry name" value="BSH_RND"/>
    <property type="match status" value="1"/>
</dbReference>
<dbReference type="NCBIfam" id="TIGR01730">
    <property type="entry name" value="RND_mfp"/>
    <property type="match status" value="1"/>
</dbReference>
<feature type="domain" description="CusB-like beta-barrel" evidence="6">
    <location>
        <begin position="214"/>
        <end position="287"/>
    </location>
</feature>
<comment type="caution">
    <text evidence="7">The sequence shown here is derived from an EMBL/GenBank/DDBJ whole genome shotgun (WGS) entry which is preliminary data.</text>
</comment>
<evidence type="ECO:0000256" key="3">
    <source>
        <dbReference type="SAM" id="MobiDB-lite"/>
    </source>
</evidence>
<dbReference type="EMBL" id="SDHX01000001">
    <property type="protein sequence ID" value="RXK55825.1"/>
    <property type="molecule type" value="Genomic_DNA"/>
</dbReference>
<feature type="domain" description="Multidrug resistance protein MdtA-like alpha-helical hairpin" evidence="4">
    <location>
        <begin position="103"/>
        <end position="170"/>
    </location>
</feature>
<reference evidence="7 8" key="1">
    <citation type="submission" date="2019-01" db="EMBL/GenBank/DDBJ databases">
        <title>Lacunisphaera sp. strain TWA-58.</title>
        <authorList>
            <person name="Chen W.-M."/>
        </authorList>
    </citation>
    <scope>NUCLEOTIDE SEQUENCE [LARGE SCALE GENOMIC DNA]</scope>
    <source>
        <strain evidence="7 8">TWA-58</strain>
    </source>
</reference>
<dbReference type="PANTHER" id="PTHR30469:SF33">
    <property type="entry name" value="SLR1207 PROTEIN"/>
    <property type="match status" value="1"/>
</dbReference>
<evidence type="ECO:0000313" key="8">
    <source>
        <dbReference type="Proteomes" id="UP000290218"/>
    </source>
</evidence>
<dbReference type="PANTHER" id="PTHR30469">
    <property type="entry name" value="MULTIDRUG RESISTANCE PROTEIN MDTA"/>
    <property type="match status" value="1"/>
</dbReference>
<evidence type="ECO:0000259" key="6">
    <source>
        <dbReference type="Pfam" id="PF25954"/>
    </source>
</evidence>
<sequence length="493" mass="51739">MASSRVLLLTLGTLLAASAVGYYFYQKRTEAAAKPPVYNTAVIAKGSIRQAVTATGQLAPLLEVDVGSQISGLVIKLHADFNTQVKKDQILVEIDPATYQQRLRQAKADLASTQASNRLQQLNTERTRELFEKKLVTQQELDQAEAQLAQSNAQLLTREAAVENANVDLARCTIRSPIDGIVIAKQTEEGKTVAASLNAPVLFTIANDLAKMQITAAVAEADIGSVREGQAVTFTVDAFPNRSFNGRVSQVRNAAKTVSNVVTYDTIIDVDNRDLRLRPGMTANVSIIVASREDTLRLPNAALRVRLPEANGSTAPATPTAASAPASGAPSGPPAATAQGPRPAGGGEGGSGGGGGGRRGGGMFGPDATPEQREKMRALMTEVGITNFREASQEQRDQFRKLATERGLIQPEAAPGEVVVSTRTIYRLPGGDKSAKPEAVTIKVGITDGVASEIIEGLKEGDTIITGLQVTGPGGGAAPAPSNNPFGGGQRRF</sequence>
<proteinExistence type="inferred from homology"/>
<dbReference type="InterPro" id="IPR058792">
    <property type="entry name" value="Beta-barrel_RND_2"/>
</dbReference>
<feature type="region of interest" description="Disordered" evidence="3">
    <location>
        <begin position="309"/>
        <end position="369"/>
    </location>
</feature>
<organism evidence="7 8">
    <name type="scientific">Oleiharenicola lentus</name>
    <dbReference type="NCBI Taxonomy" id="2508720"/>
    <lineage>
        <taxon>Bacteria</taxon>
        <taxon>Pseudomonadati</taxon>
        <taxon>Verrucomicrobiota</taxon>
        <taxon>Opitutia</taxon>
        <taxon>Opitutales</taxon>
        <taxon>Opitutaceae</taxon>
        <taxon>Oleiharenicola</taxon>
    </lineage>
</organism>
<dbReference type="Gene3D" id="2.40.30.170">
    <property type="match status" value="1"/>
</dbReference>
<dbReference type="SUPFAM" id="SSF111369">
    <property type="entry name" value="HlyD-like secretion proteins"/>
    <property type="match status" value="1"/>
</dbReference>
<evidence type="ECO:0000259" key="4">
    <source>
        <dbReference type="Pfam" id="PF25876"/>
    </source>
</evidence>
<dbReference type="Proteomes" id="UP000290218">
    <property type="component" value="Unassembled WGS sequence"/>
</dbReference>
<protein>
    <submittedName>
        <fullName evidence="7">Efflux RND transporter periplasmic adaptor subunit</fullName>
    </submittedName>
</protein>
<feature type="domain" description="Multidrug resistance protein MdtA-like barrel-sandwich hybrid" evidence="5">
    <location>
        <begin position="64"/>
        <end position="201"/>
    </location>
</feature>
<accession>A0A4Q1C9X2</accession>
<name>A0A4Q1C9X2_9BACT</name>
<dbReference type="AlphaFoldDB" id="A0A4Q1C9X2"/>
<dbReference type="GO" id="GO:1990281">
    <property type="term" value="C:efflux pump complex"/>
    <property type="evidence" value="ECO:0007669"/>
    <property type="project" value="TreeGrafter"/>
</dbReference>
<feature type="coiled-coil region" evidence="2">
    <location>
        <begin position="134"/>
        <end position="161"/>
    </location>
</feature>
<dbReference type="Gene3D" id="2.40.50.100">
    <property type="match status" value="1"/>
</dbReference>
<dbReference type="Pfam" id="PF25954">
    <property type="entry name" value="Beta-barrel_RND_2"/>
    <property type="match status" value="1"/>
</dbReference>
<dbReference type="FunFam" id="2.40.30.170:FF:000010">
    <property type="entry name" value="Efflux RND transporter periplasmic adaptor subunit"/>
    <property type="match status" value="1"/>
</dbReference>
<feature type="compositionally biased region" description="Gly residues" evidence="3">
    <location>
        <begin position="343"/>
        <end position="364"/>
    </location>
</feature>
<evidence type="ECO:0000256" key="2">
    <source>
        <dbReference type="SAM" id="Coils"/>
    </source>
</evidence>
<keyword evidence="8" id="KW-1185">Reference proteome</keyword>
<feature type="compositionally biased region" description="Low complexity" evidence="3">
    <location>
        <begin position="312"/>
        <end position="342"/>
    </location>
</feature>
<dbReference type="Gene3D" id="1.10.287.470">
    <property type="entry name" value="Helix hairpin bin"/>
    <property type="match status" value="1"/>
</dbReference>
<dbReference type="OrthoDB" id="9809068at2"/>
<evidence type="ECO:0000256" key="1">
    <source>
        <dbReference type="ARBA" id="ARBA00009477"/>
    </source>
</evidence>
<dbReference type="InterPro" id="IPR006143">
    <property type="entry name" value="RND_pump_MFP"/>
</dbReference>
<dbReference type="InterPro" id="IPR058625">
    <property type="entry name" value="MdtA-like_BSH"/>
</dbReference>
<gene>
    <name evidence="7" type="ORF">ESB00_08045</name>
</gene>
<feature type="region of interest" description="Disordered" evidence="3">
    <location>
        <begin position="469"/>
        <end position="493"/>
    </location>
</feature>
<keyword evidence="2" id="KW-0175">Coiled coil</keyword>
<dbReference type="InterPro" id="IPR058624">
    <property type="entry name" value="MdtA-like_HH"/>
</dbReference>
<dbReference type="GO" id="GO:0015562">
    <property type="term" value="F:efflux transmembrane transporter activity"/>
    <property type="evidence" value="ECO:0007669"/>
    <property type="project" value="TreeGrafter"/>
</dbReference>
<evidence type="ECO:0000259" key="5">
    <source>
        <dbReference type="Pfam" id="PF25917"/>
    </source>
</evidence>
<dbReference type="Gene3D" id="2.40.420.20">
    <property type="match status" value="1"/>
</dbReference>